<dbReference type="EMBL" id="KF933436">
    <property type="protein sequence ID" value="AHG23894.1"/>
    <property type="molecule type" value="Genomic_DNA"/>
</dbReference>
<sequence length="118" mass="13157">MLNWGARMKQANQNRFVTTKRGMRSRTMALFSYLGILCLVPMLFNRDDAYVQFHARQGVVLWTWGVLSILALHVPIAGPFFFSFSAMVIALLSLVGICSVLLARAWRIPGVSIVAGLL</sequence>
<name>W0LMX0_9PROT</name>
<feature type="transmembrane region" description="Helical" evidence="1">
    <location>
        <begin position="89"/>
        <end position="108"/>
    </location>
</feature>
<keyword evidence="4" id="KW-1185">Reference proteome</keyword>
<evidence type="ECO:0000256" key="1">
    <source>
        <dbReference type="SAM" id="Phobius"/>
    </source>
</evidence>
<proteinExistence type="predicted"/>
<evidence type="ECO:0000313" key="4">
    <source>
        <dbReference type="Proteomes" id="UP000194003"/>
    </source>
</evidence>
<dbReference type="EMBL" id="LVJN01000004">
    <property type="protein sequence ID" value="OSM08641.1"/>
    <property type="molecule type" value="Genomic_DNA"/>
</dbReference>
<keyword evidence="1" id="KW-1133">Transmembrane helix</keyword>
<keyword evidence="1" id="KW-0812">Transmembrane</keyword>
<protein>
    <submittedName>
        <fullName evidence="2 3">MmsF</fullName>
    </submittedName>
</protein>
<evidence type="ECO:0000313" key="3">
    <source>
        <dbReference type="EMBL" id="OSM08641.1"/>
    </source>
</evidence>
<accession>W0LMX0</accession>
<dbReference type="Proteomes" id="UP000194003">
    <property type="component" value="Unassembled WGS sequence"/>
</dbReference>
<gene>
    <name evidence="2" type="primary">mmsF</name>
    <name evidence="3" type="ORF">MAIT1_02799</name>
    <name evidence="2" type="ORF">MIIT1_02799</name>
</gene>
<dbReference type="STRING" id="1434232.MAIT1_02799"/>
<evidence type="ECO:0000313" key="2">
    <source>
        <dbReference type="EMBL" id="AHG23894.1"/>
    </source>
</evidence>
<reference evidence="2" key="1">
    <citation type="journal article" date="2014" name="Front. Microbiol.">
        <title>Isolation, cultivation and genomic analysis of magnetosome biomineralization genes of a new genus of South-seeking magnetotactic cocci within the Alphaproteobacteria.</title>
        <authorList>
            <person name="Morillo V."/>
            <person name="Abreu F."/>
            <person name="Araujo A.C."/>
            <person name="de Almeida L.G."/>
            <person name="Enrich-Prast A."/>
            <person name="Farina M."/>
            <person name="de Vasconcelos A.T."/>
            <person name="Bazylinski D.A."/>
            <person name="Lins U."/>
        </authorList>
    </citation>
    <scope>NUCLEOTIDE SEQUENCE</scope>
    <source>
        <strain evidence="2">IT-1</strain>
    </source>
</reference>
<dbReference type="AlphaFoldDB" id="W0LMX0"/>
<feature type="transmembrane region" description="Helical" evidence="1">
    <location>
        <begin position="61"/>
        <end position="82"/>
    </location>
</feature>
<organism evidence="2">
    <name type="scientific">Magnetofaba australis IT-1</name>
    <dbReference type="NCBI Taxonomy" id="1434232"/>
    <lineage>
        <taxon>Bacteria</taxon>
        <taxon>Pseudomonadati</taxon>
        <taxon>Pseudomonadota</taxon>
        <taxon>Magnetococcia</taxon>
        <taxon>Magnetococcales</taxon>
        <taxon>Magnetococcaceae</taxon>
        <taxon>Magnetofaba</taxon>
    </lineage>
</organism>
<keyword evidence="1" id="KW-0472">Membrane</keyword>
<reference evidence="3 4" key="2">
    <citation type="journal article" date="2016" name="BMC Genomics">
        <title>Combined genomic and structural analyses of a cultured magnetotactic bacterium reveals its niche adaptation to a dynamic environment.</title>
        <authorList>
            <person name="Araujo A.C."/>
            <person name="Morillo V."/>
            <person name="Cypriano J."/>
            <person name="Teixeira L.C."/>
            <person name="Leao P."/>
            <person name="Lyra S."/>
            <person name="Almeida L.G."/>
            <person name="Bazylinski D.A."/>
            <person name="Vasconcellos A.T."/>
            <person name="Abreu F."/>
            <person name="Lins U."/>
        </authorList>
    </citation>
    <scope>NUCLEOTIDE SEQUENCE [LARGE SCALE GENOMIC DNA]</scope>
    <source>
        <strain evidence="3 4">IT-1</strain>
    </source>
</reference>